<evidence type="ECO:0000313" key="2">
    <source>
        <dbReference type="Proteomes" id="UP000184188"/>
    </source>
</evidence>
<dbReference type="InterPro" id="IPR034627">
    <property type="entry name" value="Irc6"/>
</dbReference>
<gene>
    <name evidence="1" type="ORF">ASPZODRAFT_135539</name>
</gene>
<dbReference type="Pfam" id="PF10199">
    <property type="entry name" value="Adaptin_binding"/>
    <property type="match status" value="1"/>
</dbReference>
<proteinExistence type="predicted"/>
<dbReference type="PANTHER" id="PTHR28043:SF1">
    <property type="entry name" value="INCREASED RECOMBINATION CENTERS PROTEIN 6"/>
    <property type="match status" value="1"/>
</dbReference>
<protein>
    <recommendedName>
        <fullName evidence="3">Increased recombination centers protein 6</fullName>
    </recommendedName>
</protein>
<dbReference type="VEuPathDB" id="FungiDB:ASPZODRAFT_135539"/>
<dbReference type="PANTHER" id="PTHR28043">
    <property type="entry name" value="INCREASED RECOMBINATION CENTERS PROTEIN 6"/>
    <property type="match status" value="1"/>
</dbReference>
<dbReference type="GeneID" id="34610296"/>
<reference evidence="2" key="1">
    <citation type="journal article" date="2017" name="Genome Biol.">
        <title>Comparative genomics reveals high biological diversity and specific adaptations in the industrially and medically important fungal genus Aspergillus.</title>
        <authorList>
            <person name="de Vries R.P."/>
            <person name="Riley R."/>
            <person name="Wiebenga A."/>
            <person name="Aguilar-Osorio G."/>
            <person name="Amillis S."/>
            <person name="Uchima C.A."/>
            <person name="Anderluh G."/>
            <person name="Asadollahi M."/>
            <person name="Askin M."/>
            <person name="Barry K."/>
            <person name="Battaglia E."/>
            <person name="Bayram O."/>
            <person name="Benocci T."/>
            <person name="Braus-Stromeyer S.A."/>
            <person name="Caldana C."/>
            <person name="Canovas D."/>
            <person name="Cerqueira G.C."/>
            <person name="Chen F."/>
            <person name="Chen W."/>
            <person name="Choi C."/>
            <person name="Clum A."/>
            <person name="Dos Santos R.A."/>
            <person name="Damasio A.R."/>
            <person name="Diallinas G."/>
            <person name="Emri T."/>
            <person name="Fekete E."/>
            <person name="Flipphi M."/>
            <person name="Freyberg S."/>
            <person name="Gallo A."/>
            <person name="Gournas C."/>
            <person name="Habgood R."/>
            <person name="Hainaut M."/>
            <person name="Harispe M.L."/>
            <person name="Henrissat B."/>
            <person name="Hilden K.S."/>
            <person name="Hope R."/>
            <person name="Hossain A."/>
            <person name="Karabika E."/>
            <person name="Karaffa L."/>
            <person name="Karanyi Z."/>
            <person name="Krasevec N."/>
            <person name="Kuo A."/>
            <person name="Kusch H."/>
            <person name="LaButti K."/>
            <person name="Lagendijk E.L."/>
            <person name="Lapidus A."/>
            <person name="Levasseur A."/>
            <person name="Lindquist E."/>
            <person name="Lipzen A."/>
            <person name="Logrieco A.F."/>
            <person name="MacCabe A."/>
            <person name="Maekelae M.R."/>
            <person name="Malavazi I."/>
            <person name="Melin P."/>
            <person name="Meyer V."/>
            <person name="Mielnichuk N."/>
            <person name="Miskei M."/>
            <person name="Molnar A.P."/>
            <person name="Mule G."/>
            <person name="Ngan C.Y."/>
            <person name="Orejas M."/>
            <person name="Orosz E."/>
            <person name="Ouedraogo J.P."/>
            <person name="Overkamp K.M."/>
            <person name="Park H.-S."/>
            <person name="Perrone G."/>
            <person name="Piumi F."/>
            <person name="Punt P.J."/>
            <person name="Ram A.F."/>
            <person name="Ramon A."/>
            <person name="Rauscher S."/>
            <person name="Record E."/>
            <person name="Riano-Pachon D.M."/>
            <person name="Robert V."/>
            <person name="Roehrig J."/>
            <person name="Ruller R."/>
            <person name="Salamov A."/>
            <person name="Salih N.S."/>
            <person name="Samson R.A."/>
            <person name="Sandor E."/>
            <person name="Sanguinetti M."/>
            <person name="Schuetze T."/>
            <person name="Sepcic K."/>
            <person name="Shelest E."/>
            <person name="Sherlock G."/>
            <person name="Sophianopoulou V."/>
            <person name="Squina F.M."/>
            <person name="Sun H."/>
            <person name="Susca A."/>
            <person name="Todd R.B."/>
            <person name="Tsang A."/>
            <person name="Unkles S.E."/>
            <person name="van de Wiele N."/>
            <person name="van Rossen-Uffink D."/>
            <person name="Oliveira J.V."/>
            <person name="Vesth T.C."/>
            <person name="Visser J."/>
            <person name="Yu J.-H."/>
            <person name="Zhou M."/>
            <person name="Andersen M.R."/>
            <person name="Archer D.B."/>
            <person name="Baker S.E."/>
            <person name="Benoit I."/>
            <person name="Brakhage A.A."/>
            <person name="Braus G.H."/>
            <person name="Fischer R."/>
            <person name="Frisvad J.C."/>
            <person name="Goldman G.H."/>
            <person name="Houbraken J."/>
            <person name="Oakley B."/>
            <person name="Pocsi I."/>
            <person name="Scazzocchio C."/>
            <person name="Seiboth B."/>
            <person name="vanKuyk P.A."/>
            <person name="Wortman J."/>
            <person name="Dyer P.S."/>
            <person name="Grigoriev I.V."/>
        </authorList>
    </citation>
    <scope>NUCLEOTIDE SEQUENCE [LARGE SCALE GENOMIC DNA]</scope>
    <source>
        <strain evidence="2">CBS 506.65</strain>
    </source>
</reference>
<dbReference type="GO" id="GO:0016192">
    <property type="term" value="P:vesicle-mediated transport"/>
    <property type="evidence" value="ECO:0007669"/>
    <property type="project" value="InterPro"/>
</dbReference>
<dbReference type="Gene3D" id="3.40.50.11960">
    <property type="match status" value="1"/>
</dbReference>
<dbReference type="GO" id="GO:0030674">
    <property type="term" value="F:protein-macromolecule adaptor activity"/>
    <property type="evidence" value="ECO:0007669"/>
    <property type="project" value="TreeGrafter"/>
</dbReference>
<accession>A0A1L9SA75</accession>
<sequence>MTEISNPRRLLILSPPSHSQTVIPPFLKSLTGVLPETETGSFAGYTTHPALQLRTKYYAADVPVWVDEIPLEKAAQQTWTHEFSGSEARIVRDAIGAVAVCVQNHDGASVEGVKPLLKAVGEVKSVIETERGMGEVPGLLVLVGKVTAPIGEESENEPEDFTSAWWEDQLCELGLMEFEVVVWDPKGKDCDKRNVFGEYEGMRRVREVLETHEWEGDQHHDDDLEKTLLGLDGEQQGFELEVDELEREMLGLRFAMGREESGDGQDDDEEIKAESLEALMVRMKAIRDMSAELPVEERRKFAAKAVGEIMKEL</sequence>
<dbReference type="Proteomes" id="UP000184188">
    <property type="component" value="Unassembled WGS sequence"/>
</dbReference>
<dbReference type="RefSeq" id="XP_022578592.1">
    <property type="nucleotide sequence ID" value="XM_022723831.1"/>
</dbReference>
<keyword evidence="2" id="KW-1185">Reference proteome</keyword>
<evidence type="ECO:0000313" key="1">
    <source>
        <dbReference type="EMBL" id="OJJ44082.1"/>
    </source>
</evidence>
<dbReference type="STRING" id="1073090.A0A1L9SA75"/>
<organism evidence="1 2">
    <name type="scientific">Penicilliopsis zonata CBS 506.65</name>
    <dbReference type="NCBI Taxonomy" id="1073090"/>
    <lineage>
        <taxon>Eukaryota</taxon>
        <taxon>Fungi</taxon>
        <taxon>Dikarya</taxon>
        <taxon>Ascomycota</taxon>
        <taxon>Pezizomycotina</taxon>
        <taxon>Eurotiomycetes</taxon>
        <taxon>Eurotiomycetidae</taxon>
        <taxon>Eurotiales</taxon>
        <taxon>Aspergillaceae</taxon>
        <taxon>Penicilliopsis</taxon>
    </lineage>
</organism>
<evidence type="ECO:0008006" key="3">
    <source>
        <dbReference type="Google" id="ProtNLM"/>
    </source>
</evidence>
<name>A0A1L9SA75_9EURO</name>
<dbReference type="OrthoDB" id="10261384at2759"/>
<dbReference type="EMBL" id="KV878349">
    <property type="protein sequence ID" value="OJJ44082.1"/>
    <property type="molecule type" value="Genomic_DNA"/>
</dbReference>
<dbReference type="AlphaFoldDB" id="A0A1L9SA75"/>